<dbReference type="GO" id="GO:0016757">
    <property type="term" value="F:glycosyltransferase activity"/>
    <property type="evidence" value="ECO:0007669"/>
    <property type="project" value="InterPro"/>
</dbReference>
<dbReference type="RefSeq" id="WP_262987532.1">
    <property type="nucleotide sequence ID" value="NZ_CP168322.1"/>
</dbReference>
<sequence length="385" mass="44978">MNIIYFFPNLKDAAGTERMLNVKANYLADVLGYNVTIITYRQYDDPIFFKFSEKIKMIHFDIPDPTRDLKNFPSAERKKLYKNFMATYRKKVEDYLYHNPTDIAISMYFGAEHKFLPLIKDGSKKVMEYHFHFDITPFSKILKSGWSLQNLKAKILTKLFQRTLNKFDKIVVLTEEDEKVWSHYFDKVTNIPNPITIEPITADTNAEKVLAVGRHTSQKGFDYLVEAWAIVAKKFPNWQLDIYGHGEQEEERKQQIKNLGLEKSINLYPPSKEINKVFSEHSIFVLSSRFEGFPLVLIEALASGLAPVSFECKNGPKQMMGDSRLRDFLVEPYNINSYAEKLIQLIENKELRKSVSAEALKVSKRYQIDHVMKKWVELFNNLKKK</sequence>
<dbReference type="CDD" id="cd03820">
    <property type="entry name" value="GT4_AmsD-like"/>
    <property type="match status" value="1"/>
</dbReference>
<dbReference type="Gene3D" id="3.40.50.2000">
    <property type="entry name" value="Glycogen Phosphorylase B"/>
    <property type="match status" value="2"/>
</dbReference>
<comment type="caution">
    <text evidence="2">The sequence shown here is derived from an EMBL/GenBank/DDBJ whole genome shotgun (WGS) entry which is preliminary data.</text>
</comment>
<dbReference type="Pfam" id="PF00534">
    <property type="entry name" value="Glycos_transf_1"/>
    <property type="match status" value="1"/>
</dbReference>
<dbReference type="AlphaFoldDB" id="A0AAP6HCN9"/>
<organism evidence="2 3">
    <name type="scientific">Riemerella anatipestifer</name>
    <name type="common">Moraxella anatipestifer</name>
    <dbReference type="NCBI Taxonomy" id="34085"/>
    <lineage>
        <taxon>Bacteria</taxon>
        <taxon>Pseudomonadati</taxon>
        <taxon>Bacteroidota</taxon>
        <taxon>Flavobacteriia</taxon>
        <taxon>Flavobacteriales</taxon>
        <taxon>Weeksellaceae</taxon>
        <taxon>Riemerella</taxon>
    </lineage>
</organism>
<dbReference type="InterPro" id="IPR001296">
    <property type="entry name" value="Glyco_trans_1"/>
</dbReference>
<accession>A0AAP6HCN9</accession>
<dbReference type="PANTHER" id="PTHR12526">
    <property type="entry name" value="GLYCOSYLTRANSFERASE"/>
    <property type="match status" value="1"/>
</dbReference>
<dbReference type="PANTHER" id="PTHR12526:SF630">
    <property type="entry name" value="GLYCOSYLTRANSFERASE"/>
    <property type="match status" value="1"/>
</dbReference>
<name>A0AAP6HCN9_RIEAN</name>
<dbReference type="SUPFAM" id="SSF53756">
    <property type="entry name" value="UDP-Glycosyltransferase/glycogen phosphorylase"/>
    <property type="match status" value="1"/>
</dbReference>
<evidence type="ECO:0000313" key="2">
    <source>
        <dbReference type="EMBL" id="MDY3511702.1"/>
    </source>
</evidence>
<proteinExistence type="predicted"/>
<evidence type="ECO:0000313" key="3">
    <source>
        <dbReference type="Proteomes" id="UP001284033"/>
    </source>
</evidence>
<dbReference type="EMBL" id="JAQZHK010000001">
    <property type="protein sequence ID" value="MDY3511702.1"/>
    <property type="molecule type" value="Genomic_DNA"/>
</dbReference>
<dbReference type="Proteomes" id="UP001284033">
    <property type="component" value="Unassembled WGS sequence"/>
</dbReference>
<evidence type="ECO:0000259" key="1">
    <source>
        <dbReference type="Pfam" id="PF00534"/>
    </source>
</evidence>
<gene>
    <name evidence="2" type="ORF">PG303_00545</name>
</gene>
<feature type="domain" description="Glycosyl transferase family 1" evidence="1">
    <location>
        <begin position="201"/>
        <end position="359"/>
    </location>
</feature>
<reference evidence="2" key="1">
    <citation type="submission" date="2023-01" db="EMBL/GenBank/DDBJ databases">
        <title>Genome-based studies on antimicrobial resistance profiles of Riemerella anatipestifer in China, 1994 to 2021.</title>
        <authorList>
            <person name="Yang Z."/>
            <person name="Zhu D."/>
        </authorList>
    </citation>
    <scope>NUCLEOTIDE SEQUENCE</scope>
    <source>
        <strain evidence="2">RCAD1218</strain>
    </source>
</reference>
<protein>
    <submittedName>
        <fullName evidence="2">Glycosyltransferase family 4 protein</fullName>
    </submittedName>
</protein>